<name>A0ABQ3FXP6_9BURK</name>
<dbReference type="InterPro" id="IPR036777">
    <property type="entry name" value="Channel_Tsx-like_sf"/>
</dbReference>
<dbReference type="SUPFAM" id="SSF111364">
    <property type="entry name" value="Tsx-like channel"/>
    <property type="match status" value="1"/>
</dbReference>
<dbReference type="Gene3D" id="2.40.230.20">
    <property type="entry name" value="Nucleoside-specific channel-forming protein, Tsx-like"/>
    <property type="match status" value="1"/>
</dbReference>
<keyword evidence="3" id="KW-1185">Reference proteome</keyword>
<feature type="chain" id="PRO_5046499751" description="Outer envelope protein" evidence="1">
    <location>
        <begin position="33"/>
        <end position="280"/>
    </location>
</feature>
<feature type="signal peptide" evidence="1">
    <location>
        <begin position="1"/>
        <end position="32"/>
    </location>
</feature>
<evidence type="ECO:0000256" key="1">
    <source>
        <dbReference type="SAM" id="SignalP"/>
    </source>
</evidence>
<evidence type="ECO:0008006" key="4">
    <source>
        <dbReference type="Google" id="ProtNLM"/>
    </source>
</evidence>
<keyword evidence="1" id="KW-0732">Signal</keyword>
<dbReference type="Proteomes" id="UP000626210">
    <property type="component" value="Unassembled WGS sequence"/>
</dbReference>
<evidence type="ECO:0000313" key="3">
    <source>
        <dbReference type="Proteomes" id="UP000626210"/>
    </source>
</evidence>
<gene>
    <name evidence="2" type="ORF">GCM10007320_13240</name>
</gene>
<evidence type="ECO:0000313" key="2">
    <source>
        <dbReference type="EMBL" id="GHC75306.1"/>
    </source>
</evidence>
<reference evidence="3" key="1">
    <citation type="journal article" date="2019" name="Int. J. Syst. Evol. Microbiol.">
        <title>The Global Catalogue of Microorganisms (GCM) 10K type strain sequencing project: providing services to taxonomists for standard genome sequencing and annotation.</title>
        <authorList>
            <consortium name="The Broad Institute Genomics Platform"/>
            <consortium name="The Broad Institute Genome Sequencing Center for Infectious Disease"/>
            <person name="Wu L."/>
            <person name="Ma J."/>
        </authorList>
    </citation>
    <scope>NUCLEOTIDE SEQUENCE [LARGE SCALE GENOMIC DNA]</scope>
    <source>
        <strain evidence="3">KCTC 23314</strain>
    </source>
</reference>
<accession>A0ABQ3FXP6</accession>
<organism evidence="2 3">
    <name type="scientific">Pseudorhodoferax aquiterrae</name>
    <dbReference type="NCBI Taxonomy" id="747304"/>
    <lineage>
        <taxon>Bacteria</taxon>
        <taxon>Pseudomonadati</taxon>
        <taxon>Pseudomonadota</taxon>
        <taxon>Betaproteobacteria</taxon>
        <taxon>Burkholderiales</taxon>
        <taxon>Comamonadaceae</taxon>
    </lineage>
</organism>
<dbReference type="EMBL" id="BMYK01000003">
    <property type="protein sequence ID" value="GHC75306.1"/>
    <property type="molecule type" value="Genomic_DNA"/>
</dbReference>
<comment type="caution">
    <text evidence="2">The sequence shown here is derived from an EMBL/GenBank/DDBJ whole genome shotgun (WGS) entry which is preliminary data.</text>
</comment>
<protein>
    <recommendedName>
        <fullName evidence="4">Outer envelope protein</fullName>
    </recommendedName>
</protein>
<proteinExistence type="predicted"/>
<sequence length="280" mass="30840">MTTETFPMHQNHYIFRFAAAAALTCAAIGAQAADWSDTSMGVRWGTKFAEPYNPQDIEKTIVNFTHASGYKYGSNFLNVDFLMSDGKDSNAQEIYVVYRHTLDLGKVTGKSFAFGPVKGLGLTAGFDVNTKNDDNYASKKRMVVAGPTFMIDVPAGFLNVGVYALWESNKPRGITERYTYDTHPMLNLAWGIPVGSTGLSFEGFLNYIGDKGKNEFGGPTSPETNLDMTLFYDVSPHIGAGKNAFRVGVGYQYWRNKFGNPHAVPGSLAKTPMLRADFHF</sequence>